<organism evidence="8 9">
    <name type="scientific">Candidatus Mucispirillum faecigallinarum</name>
    <dbReference type="NCBI Taxonomy" id="2838699"/>
    <lineage>
        <taxon>Bacteria</taxon>
        <taxon>Pseudomonadati</taxon>
        <taxon>Deferribacterota</taxon>
        <taxon>Deferribacteres</taxon>
        <taxon>Deferribacterales</taxon>
        <taxon>Mucispirillaceae</taxon>
        <taxon>Mucispirillum</taxon>
    </lineage>
</organism>
<name>A0A9D2KBJ2_9BACT</name>
<dbReference type="GO" id="GO:0005886">
    <property type="term" value="C:plasma membrane"/>
    <property type="evidence" value="ECO:0007669"/>
    <property type="project" value="UniProtKB-SubCell"/>
</dbReference>
<dbReference type="PANTHER" id="PTHR30213:SF0">
    <property type="entry name" value="UPF0761 MEMBRANE PROTEIN YIHY"/>
    <property type="match status" value="1"/>
</dbReference>
<evidence type="ECO:0000256" key="3">
    <source>
        <dbReference type="ARBA" id="ARBA00022692"/>
    </source>
</evidence>
<dbReference type="Pfam" id="PF03631">
    <property type="entry name" value="Virul_fac_BrkB"/>
    <property type="match status" value="1"/>
</dbReference>
<keyword evidence="2" id="KW-1003">Cell membrane</keyword>
<dbReference type="PROSITE" id="PS50042">
    <property type="entry name" value="CNMP_BINDING_3"/>
    <property type="match status" value="1"/>
</dbReference>
<feature type="transmembrane region" description="Helical" evidence="6">
    <location>
        <begin position="117"/>
        <end position="137"/>
    </location>
</feature>
<evidence type="ECO:0000256" key="4">
    <source>
        <dbReference type="ARBA" id="ARBA00022989"/>
    </source>
</evidence>
<reference evidence="8" key="2">
    <citation type="submission" date="2021-04" db="EMBL/GenBank/DDBJ databases">
        <authorList>
            <person name="Gilroy R."/>
        </authorList>
    </citation>
    <scope>NUCLEOTIDE SEQUENCE</scope>
    <source>
        <strain evidence="8">ChiW4-1371</strain>
    </source>
</reference>
<feature type="transmembrane region" description="Helical" evidence="6">
    <location>
        <begin position="201"/>
        <end position="222"/>
    </location>
</feature>
<evidence type="ECO:0000259" key="7">
    <source>
        <dbReference type="PROSITE" id="PS50042"/>
    </source>
</evidence>
<dbReference type="AlphaFoldDB" id="A0A9D2KBJ2"/>
<keyword evidence="5 6" id="KW-0472">Membrane</keyword>
<proteinExistence type="predicted"/>
<gene>
    <name evidence="8" type="ORF">H9804_07755</name>
</gene>
<dbReference type="Gene3D" id="2.60.120.10">
    <property type="entry name" value="Jelly Rolls"/>
    <property type="match status" value="1"/>
</dbReference>
<evidence type="ECO:0000256" key="2">
    <source>
        <dbReference type="ARBA" id="ARBA00022475"/>
    </source>
</evidence>
<dbReference type="InterPro" id="IPR017039">
    <property type="entry name" value="Virul_fac_BrkB"/>
</dbReference>
<dbReference type="InterPro" id="IPR014710">
    <property type="entry name" value="RmlC-like_jellyroll"/>
</dbReference>
<evidence type="ECO:0000313" key="8">
    <source>
        <dbReference type="EMBL" id="HIZ89825.1"/>
    </source>
</evidence>
<evidence type="ECO:0000313" key="9">
    <source>
        <dbReference type="Proteomes" id="UP000824176"/>
    </source>
</evidence>
<comment type="subcellular location">
    <subcellularLocation>
        <location evidence="1">Cell membrane</location>
        <topology evidence="1">Multi-pass membrane protein</topology>
    </subcellularLocation>
</comment>
<dbReference type="InterPro" id="IPR018490">
    <property type="entry name" value="cNMP-bd_dom_sf"/>
</dbReference>
<evidence type="ECO:0000256" key="1">
    <source>
        <dbReference type="ARBA" id="ARBA00004651"/>
    </source>
</evidence>
<feature type="domain" description="Cyclic nucleotide-binding" evidence="7">
    <location>
        <begin position="327"/>
        <end position="431"/>
    </location>
</feature>
<dbReference type="EMBL" id="DXAQ01000121">
    <property type="protein sequence ID" value="HIZ89825.1"/>
    <property type="molecule type" value="Genomic_DNA"/>
</dbReference>
<feature type="transmembrane region" description="Helical" evidence="6">
    <location>
        <begin position="158"/>
        <end position="181"/>
    </location>
</feature>
<keyword evidence="3 6" id="KW-0812">Transmembrane</keyword>
<feature type="transmembrane region" description="Helical" evidence="6">
    <location>
        <begin position="234"/>
        <end position="258"/>
    </location>
</feature>
<keyword evidence="4 6" id="KW-1133">Transmembrane helix</keyword>
<accession>A0A9D2KBJ2</accession>
<evidence type="ECO:0000256" key="6">
    <source>
        <dbReference type="SAM" id="Phobius"/>
    </source>
</evidence>
<dbReference type="PANTHER" id="PTHR30213">
    <property type="entry name" value="INNER MEMBRANE PROTEIN YHJD"/>
    <property type="match status" value="1"/>
</dbReference>
<protein>
    <submittedName>
        <fullName evidence="8">YihY/virulence factor BrkB family protein</fullName>
    </submittedName>
</protein>
<dbReference type="SUPFAM" id="SSF51206">
    <property type="entry name" value="cAMP-binding domain-like"/>
    <property type="match status" value="1"/>
</dbReference>
<reference evidence="8" key="1">
    <citation type="journal article" date="2021" name="PeerJ">
        <title>Extensive microbial diversity within the chicken gut microbiome revealed by metagenomics and culture.</title>
        <authorList>
            <person name="Gilroy R."/>
            <person name="Ravi A."/>
            <person name="Getino M."/>
            <person name="Pursley I."/>
            <person name="Horton D.L."/>
            <person name="Alikhan N.F."/>
            <person name="Baker D."/>
            <person name="Gharbi K."/>
            <person name="Hall N."/>
            <person name="Watson M."/>
            <person name="Adriaenssens E.M."/>
            <person name="Foster-Nyarko E."/>
            <person name="Jarju S."/>
            <person name="Secka A."/>
            <person name="Antonio M."/>
            <person name="Oren A."/>
            <person name="Chaudhuri R.R."/>
            <person name="La Ragione R."/>
            <person name="Hildebrand F."/>
            <person name="Pallen M.J."/>
        </authorList>
    </citation>
    <scope>NUCLEOTIDE SEQUENCE</scope>
    <source>
        <strain evidence="8">ChiW4-1371</strain>
    </source>
</reference>
<feature type="transmembrane region" description="Helical" evidence="6">
    <location>
        <begin position="264"/>
        <end position="295"/>
    </location>
</feature>
<feature type="transmembrane region" description="Helical" evidence="6">
    <location>
        <begin position="56"/>
        <end position="75"/>
    </location>
</feature>
<evidence type="ECO:0000256" key="5">
    <source>
        <dbReference type="ARBA" id="ARBA00023136"/>
    </source>
</evidence>
<dbReference type="InterPro" id="IPR000595">
    <property type="entry name" value="cNMP-bd_dom"/>
</dbReference>
<dbReference type="Proteomes" id="UP000824176">
    <property type="component" value="Unassembled WGS sequence"/>
</dbReference>
<comment type="caution">
    <text evidence="8">The sequence shown here is derived from an EMBL/GenBank/DDBJ whole genome shotgun (WGS) entry which is preliminary data.</text>
</comment>
<sequence>MLQERHFYSTNEIIEKIDIEPVEFIKSFYPLTLLRRIYLTFTIFSKKSLINHAASGAFYFLLSIVPLALFFVFVLDSWLSGYGKVSDYFFQLLSEINPEINKQFFENLGLLKGGSSIYGVVGILGLLWSARLVFTSIRNGFDVIFPSTHQRGLIKNNLVSLIFLPIIFIATLVFFLTGAVIKQLNKLINAFDLNNIIDLSFLESLTGFYPAILAVFIAFMLYRFIPNIKIKGTYALTGALLFIVVMYFTQKILGIFISWSKYHILYGVISAVIIALFWTYILFSLFYFFAVFIYVQSHYKELEFIKWYSAVNGNAGIIDKLLFYNSLSSMKSSQISLSKDEAVFLSGQKGGFIYLLLSGVVFLERDKKFISDIAVYSFFGESGVIGDDIYDSDAVCQVPGFALKLSKEFYNSVSAASPEISKNMLTAIIERKY</sequence>